<reference evidence="1 2" key="1">
    <citation type="journal article" date="2018" name="PLoS ONE">
        <title>The draft genome of Kipferlia bialata reveals reductive genome evolution in fornicate parasites.</title>
        <authorList>
            <person name="Tanifuji G."/>
            <person name="Takabayashi S."/>
            <person name="Kume K."/>
            <person name="Takagi M."/>
            <person name="Nakayama T."/>
            <person name="Kamikawa R."/>
            <person name="Inagaki Y."/>
            <person name="Hashimoto T."/>
        </authorList>
    </citation>
    <scope>NUCLEOTIDE SEQUENCE [LARGE SCALE GENOMIC DNA]</scope>
    <source>
        <strain evidence="1">NY0173</strain>
    </source>
</reference>
<feature type="non-terminal residue" evidence="1">
    <location>
        <position position="60"/>
    </location>
</feature>
<gene>
    <name evidence="1" type="ORF">KIPB_016124</name>
</gene>
<sequence length="60" mass="6467">MRVDLVCDSESDGTLLLWLYGLSHCYIPPALLSLGHQAWESAPSARGHAGGVRRGLGGYR</sequence>
<protein>
    <submittedName>
        <fullName evidence="1">Uncharacterized protein</fullName>
    </submittedName>
</protein>
<name>A0A391P252_9EUKA</name>
<comment type="caution">
    <text evidence="1">The sequence shown here is derived from an EMBL/GenBank/DDBJ whole genome shotgun (WGS) entry which is preliminary data.</text>
</comment>
<keyword evidence="2" id="KW-1185">Reference proteome</keyword>
<evidence type="ECO:0000313" key="1">
    <source>
        <dbReference type="EMBL" id="GCA65058.1"/>
    </source>
</evidence>
<accession>A0A391P252</accession>
<dbReference type="Proteomes" id="UP000265618">
    <property type="component" value="Unassembled WGS sequence"/>
</dbReference>
<organism evidence="1 2">
    <name type="scientific">Kipferlia bialata</name>
    <dbReference type="NCBI Taxonomy" id="797122"/>
    <lineage>
        <taxon>Eukaryota</taxon>
        <taxon>Metamonada</taxon>
        <taxon>Carpediemonas-like organisms</taxon>
        <taxon>Kipferlia</taxon>
    </lineage>
</organism>
<proteinExistence type="predicted"/>
<dbReference type="AlphaFoldDB" id="A0A391P252"/>
<dbReference type="EMBL" id="BDIP01009578">
    <property type="protein sequence ID" value="GCA65058.1"/>
    <property type="molecule type" value="Genomic_DNA"/>
</dbReference>
<evidence type="ECO:0000313" key="2">
    <source>
        <dbReference type="Proteomes" id="UP000265618"/>
    </source>
</evidence>